<feature type="signal peptide" evidence="1">
    <location>
        <begin position="1"/>
        <end position="17"/>
    </location>
</feature>
<dbReference type="Proteomes" id="UP001432027">
    <property type="component" value="Unassembled WGS sequence"/>
</dbReference>
<protein>
    <submittedName>
        <fullName evidence="2">Uncharacterized protein</fullName>
    </submittedName>
</protein>
<accession>A0AAV5SHH5</accession>
<feature type="chain" id="PRO_5043428236" evidence="1">
    <location>
        <begin position="18"/>
        <end position="102"/>
    </location>
</feature>
<dbReference type="AlphaFoldDB" id="A0AAV5SHH5"/>
<evidence type="ECO:0000313" key="2">
    <source>
        <dbReference type="EMBL" id="GMS82826.1"/>
    </source>
</evidence>
<organism evidence="2 3">
    <name type="scientific">Pristionchus entomophagus</name>
    <dbReference type="NCBI Taxonomy" id="358040"/>
    <lineage>
        <taxon>Eukaryota</taxon>
        <taxon>Metazoa</taxon>
        <taxon>Ecdysozoa</taxon>
        <taxon>Nematoda</taxon>
        <taxon>Chromadorea</taxon>
        <taxon>Rhabditida</taxon>
        <taxon>Rhabditina</taxon>
        <taxon>Diplogasteromorpha</taxon>
        <taxon>Diplogasteroidea</taxon>
        <taxon>Neodiplogasteridae</taxon>
        <taxon>Pristionchus</taxon>
    </lineage>
</organism>
<keyword evidence="1" id="KW-0732">Signal</keyword>
<dbReference type="PROSITE" id="PS51257">
    <property type="entry name" value="PROKAR_LIPOPROTEIN"/>
    <property type="match status" value="1"/>
</dbReference>
<reference evidence="2" key="1">
    <citation type="submission" date="2023-10" db="EMBL/GenBank/DDBJ databases">
        <title>Genome assembly of Pristionchus species.</title>
        <authorList>
            <person name="Yoshida K."/>
            <person name="Sommer R.J."/>
        </authorList>
    </citation>
    <scope>NUCLEOTIDE SEQUENCE</scope>
    <source>
        <strain evidence="2">RS0144</strain>
    </source>
</reference>
<name>A0AAV5SHH5_9BILA</name>
<sequence>MRILLLLLLSCTGFANAGCGCEQVHQELDREKVSDANSHGCRNCKTVEVSAQACPSVGYDCSVGYGITTNVLSAAGTTQCLEARCSGTAKLAHEGIIVNKVR</sequence>
<proteinExistence type="predicted"/>
<feature type="non-terminal residue" evidence="2">
    <location>
        <position position="102"/>
    </location>
</feature>
<evidence type="ECO:0000256" key="1">
    <source>
        <dbReference type="SAM" id="SignalP"/>
    </source>
</evidence>
<gene>
    <name evidence="2" type="ORF">PENTCL1PPCAC_5001</name>
</gene>
<keyword evidence="3" id="KW-1185">Reference proteome</keyword>
<evidence type="ECO:0000313" key="3">
    <source>
        <dbReference type="Proteomes" id="UP001432027"/>
    </source>
</evidence>
<comment type="caution">
    <text evidence="2">The sequence shown here is derived from an EMBL/GenBank/DDBJ whole genome shotgun (WGS) entry which is preliminary data.</text>
</comment>
<dbReference type="EMBL" id="BTSX01000002">
    <property type="protein sequence ID" value="GMS82826.1"/>
    <property type="molecule type" value="Genomic_DNA"/>
</dbReference>